<evidence type="ECO:0000313" key="1">
    <source>
        <dbReference type="EMBL" id="JAH49987.1"/>
    </source>
</evidence>
<dbReference type="AlphaFoldDB" id="A0A0E9T989"/>
<sequence length="41" mass="4774">MLVLRVQLLYPTEESSFLTTAQHCYQMRVQYSLLCVHGTGR</sequence>
<reference evidence="1" key="2">
    <citation type="journal article" date="2015" name="Fish Shellfish Immunol.">
        <title>Early steps in the European eel (Anguilla anguilla)-Vibrio vulnificus interaction in the gills: Role of the RtxA13 toxin.</title>
        <authorList>
            <person name="Callol A."/>
            <person name="Pajuelo D."/>
            <person name="Ebbesson L."/>
            <person name="Teles M."/>
            <person name="MacKenzie S."/>
            <person name="Amaro C."/>
        </authorList>
    </citation>
    <scope>NUCLEOTIDE SEQUENCE</scope>
</reference>
<accession>A0A0E9T989</accession>
<organism evidence="1">
    <name type="scientific">Anguilla anguilla</name>
    <name type="common">European freshwater eel</name>
    <name type="synonym">Muraena anguilla</name>
    <dbReference type="NCBI Taxonomy" id="7936"/>
    <lineage>
        <taxon>Eukaryota</taxon>
        <taxon>Metazoa</taxon>
        <taxon>Chordata</taxon>
        <taxon>Craniata</taxon>
        <taxon>Vertebrata</taxon>
        <taxon>Euteleostomi</taxon>
        <taxon>Actinopterygii</taxon>
        <taxon>Neopterygii</taxon>
        <taxon>Teleostei</taxon>
        <taxon>Anguilliformes</taxon>
        <taxon>Anguillidae</taxon>
        <taxon>Anguilla</taxon>
    </lineage>
</organism>
<dbReference type="EMBL" id="GBXM01058590">
    <property type="protein sequence ID" value="JAH49987.1"/>
    <property type="molecule type" value="Transcribed_RNA"/>
</dbReference>
<name>A0A0E9T989_ANGAN</name>
<proteinExistence type="predicted"/>
<protein>
    <submittedName>
        <fullName evidence="1">Uncharacterized protein</fullName>
    </submittedName>
</protein>
<reference evidence="1" key="1">
    <citation type="submission" date="2014-11" db="EMBL/GenBank/DDBJ databases">
        <authorList>
            <person name="Amaro Gonzalez C."/>
        </authorList>
    </citation>
    <scope>NUCLEOTIDE SEQUENCE</scope>
</reference>